<feature type="site" description="Critical for specifying symmetric addition of methyl groups" evidence="7">
    <location>
        <position position="328"/>
    </location>
</feature>
<feature type="binding site" evidence="6">
    <location>
        <position position="325"/>
    </location>
    <ligand>
        <name>S-adenosyl-L-methionine</name>
        <dbReference type="ChEBI" id="CHEBI:59789"/>
    </ligand>
</feature>
<dbReference type="InterPro" id="IPR035247">
    <property type="entry name" value="PRMT5_TIM"/>
</dbReference>
<sequence>MEPNSNSLPPRVPLGVFCSSEGPDLRTLGVQAKERGQDFLVVPITRPQFKRFLFDEQVDFSLNKELQRTMESWREGQSFSLDDLFLKSVEFADMAVGKVSEWIDLDSPNAQIRINSEIAMKQEIAWATHLGLSAVLLPFPHDSAFNYARSVHSILGVLAYTHVWLQIPLILQEQITETKETVTWERWNQFRTLCEHHAKLSIALELTTDLPDNYILERWFGEPIKAVIVPTNIFLTNAKGYPVLSKKHQAFVRRLMRIRANFIISDTENRKNTTIGGTSTYQEYLRHLNRTMPELSEVERFATGYQDYLQSPLQPLMDNLESSTYETFEKDPIKYSQYEKAVYHALLDRVQPNSQETTVIMVVGAGRGPLVTRCLAAAEKANRPIKVYAIEKNPNAFVTLQNMKAEVWGDKVTIAFSDMRRWNAPEKADIIVSELLGSFGDNELSPECLDGAQKFLKKDGISIPANYITYIAPLSSSKLHSEAAAYKDLAHFETPYVVMFQAVTQLADPQSVWEFEHPNKKLDVDDEGNTLTNFHNTRYSKNTFTISESAILHGIAGFFESVLYKNITISIHPKTHSEGMFSWFPIYFPLKTPIFLPGNSKLNVHFWRLTDSRKVWYEWCVEHNLQIGAKSISLGTSVLHNVGGRSSWIGL</sequence>
<dbReference type="Pfam" id="PF17285">
    <property type="entry name" value="PRMT5_TIM"/>
    <property type="match status" value="1"/>
</dbReference>
<keyword evidence="12" id="KW-1185">Reference proteome</keyword>
<feature type="domain" description="PRMT5 oligomerisation" evidence="10">
    <location>
        <begin position="466"/>
        <end position="649"/>
    </location>
</feature>
<dbReference type="GO" id="GO:0005634">
    <property type="term" value="C:nucleus"/>
    <property type="evidence" value="ECO:0007669"/>
    <property type="project" value="TreeGrafter"/>
</dbReference>
<evidence type="ECO:0000256" key="7">
    <source>
        <dbReference type="PIRSR" id="PIRSR015894-3"/>
    </source>
</evidence>
<dbReference type="EMBL" id="CAJVPL010000184">
    <property type="protein sequence ID" value="CAG8461450.1"/>
    <property type="molecule type" value="Genomic_DNA"/>
</dbReference>
<dbReference type="InterPro" id="IPR007857">
    <property type="entry name" value="Arg_MeTrfase_PRMT5"/>
</dbReference>
<dbReference type="OrthoDB" id="1368803at2759"/>
<dbReference type="PIRSF" id="PIRSF015894">
    <property type="entry name" value="Skb1_MeTrfase"/>
    <property type="match status" value="1"/>
</dbReference>
<feature type="domain" description="PRMT5 arginine-N-methyltransferase" evidence="8">
    <location>
        <begin position="298"/>
        <end position="463"/>
    </location>
</feature>
<evidence type="ECO:0000256" key="5">
    <source>
        <dbReference type="PIRSR" id="PIRSR015894-1"/>
    </source>
</evidence>
<dbReference type="InterPro" id="IPR025799">
    <property type="entry name" value="Arg_MeTrfase"/>
</dbReference>
<evidence type="ECO:0000313" key="11">
    <source>
        <dbReference type="EMBL" id="CAG8461450.1"/>
    </source>
</evidence>
<feature type="active site" description="Proton donor/acceptor" evidence="5">
    <location>
        <position position="434"/>
    </location>
</feature>
<evidence type="ECO:0000259" key="9">
    <source>
        <dbReference type="Pfam" id="PF17285"/>
    </source>
</evidence>
<feature type="binding site" evidence="6">
    <location>
        <position position="391"/>
    </location>
    <ligand>
        <name>S-adenosyl-L-methionine</name>
        <dbReference type="ChEBI" id="CHEBI:59789"/>
    </ligand>
</feature>
<accession>A0A9N8Z174</accession>
<dbReference type="AlphaFoldDB" id="A0A9N8Z174"/>
<dbReference type="PANTHER" id="PTHR10738">
    <property type="entry name" value="PROTEIN ARGININE N-METHYLTRANSFERASE 5"/>
    <property type="match status" value="1"/>
</dbReference>
<feature type="binding site" evidence="6">
    <location>
        <begin position="418"/>
        <end position="419"/>
    </location>
    <ligand>
        <name>S-adenosyl-L-methionine</name>
        <dbReference type="ChEBI" id="CHEBI:59789"/>
    </ligand>
</feature>
<keyword evidence="3 4" id="KW-0949">S-adenosyl-L-methionine</keyword>
<proteinExistence type="inferred from homology"/>
<reference evidence="11" key="1">
    <citation type="submission" date="2021-06" db="EMBL/GenBank/DDBJ databases">
        <authorList>
            <person name="Kallberg Y."/>
            <person name="Tangrot J."/>
            <person name="Rosling A."/>
        </authorList>
    </citation>
    <scope>NUCLEOTIDE SEQUENCE</scope>
    <source>
        <strain evidence="11">MT106</strain>
    </source>
</reference>
<organism evidence="11 12">
    <name type="scientific">Ambispora gerdemannii</name>
    <dbReference type="NCBI Taxonomy" id="144530"/>
    <lineage>
        <taxon>Eukaryota</taxon>
        <taxon>Fungi</taxon>
        <taxon>Fungi incertae sedis</taxon>
        <taxon>Mucoromycota</taxon>
        <taxon>Glomeromycotina</taxon>
        <taxon>Glomeromycetes</taxon>
        <taxon>Archaeosporales</taxon>
        <taxon>Ambisporaceae</taxon>
        <taxon>Ambispora</taxon>
    </lineage>
</organism>
<dbReference type="Gene3D" id="3.20.20.150">
    <property type="entry name" value="Divalent-metal-dependent TIM barrel enzymes"/>
    <property type="match status" value="1"/>
</dbReference>
<dbReference type="InterPro" id="IPR035075">
    <property type="entry name" value="PRMT5"/>
</dbReference>
<keyword evidence="2 4" id="KW-0808">Transferase</keyword>
<evidence type="ECO:0000256" key="3">
    <source>
        <dbReference type="ARBA" id="ARBA00022691"/>
    </source>
</evidence>
<dbReference type="Pfam" id="PF05185">
    <property type="entry name" value="PRMT5"/>
    <property type="match status" value="1"/>
</dbReference>
<dbReference type="GO" id="GO:0016274">
    <property type="term" value="F:protein-arginine N-methyltransferase activity"/>
    <property type="evidence" value="ECO:0007669"/>
    <property type="project" value="InterPro"/>
</dbReference>
<feature type="active site" description="Proton donor/acceptor" evidence="5">
    <location>
        <position position="443"/>
    </location>
</feature>
<evidence type="ECO:0000256" key="4">
    <source>
        <dbReference type="PIRNR" id="PIRNR015894"/>
    </source>
</evidence>
<dbReference type="Gene3D" id="2.70.160.11">
    <property type="entry name" value="Hnrnp arginine n-methyltransferase1"/>
    <property type="match status" value="1"/>
</dbReference>
<evidence type="ECO:0000259" key="10">
    <source>
        <dbReference type="Pfam" id="PF17286"/>
    </source>
</evidence>
<evidence type="ECO:0000256" key="2">
    <source>
        <dbReference type="ARBA" id="ARBA00022679"/>
    </source>
</evidence>
<evidence type="ECO:0000259" key="8">
    <source>
        <dbReference type="Pfam" id="PF05185"/>
    </source>
</evidence>
<feature type="binding site" evidence="6">
    <location>
        <begin position="334"/>
        <end position="335"/>
    </location>
    <ligand>
        <name>S-adenosyl-L-methionine</name>
        <dbReference type="ChEBI" id="CHEBI:59789"/>
    </ligand>
</feature>
<dbReference type="GO" id="GO:0005829">
    <property type="term" value="C:cytosol"/>
    <property type="evidence" value="ECO:0007669"/>
    <property type="project" value="TreeGrafter"/>
</dbReference>
<dbReference type="GO" id="GO:0032259">
    <property type="term" value="P:methylation"/>
    <property type="evidence" value="ECO:0007669"/>
    <property type="project" value="UniProtKB-KW"/>
</dbReference>
<feature type="domain" description="PRMT5 TIM barrel" evidence="9">
    <location>
        <begin position="37"/>
        <end position="290"/>
    </location>
</feature>
<protein>
    <recommendedName>
        <fullName evidence="4">Protein arginine N-methyltransferase</fullName>
    </recommendedName>
</protein>
<dbReference type="PANTHER" id="PTHR10738:SF0">
    <property type="entry name" value="PROTEIN ARGININE N-METHYLTRANSFERASE 5"/>
    <property type="match status" value="1"/>
</dbReference>
<comment type="caution">
    <text evidence="11">The sequence shown here is derived from an EMBL/GenBank/DDBJ whole genome shotgun (WGS) entry which is preliminary data.</text>
</comment>
<evidence type="ECO:0000256" key="1">
    <source>
        <dbReference type="ARBA" id="ARBA00022603"/>
    </source>
</evidence>
<dbReference type="FunFam" id="3.40.50.150:FF:000029">
    <property type="entry name" value="Protein arginine N-methyltransferase 5"/>
    <property type="match status" value="1"/>
</dbReference>
<dbReference type="InterPro" id="IPR035248">
    <property type="entry name" value="PRMT5_C"/>
</dbReference>
<dbReference type="Proteomes" id="UP000789831">
    <property type="component" value="Unassembled WGS sequence"/>
</dbReference>
<dbReference type="GO" id="GO:0006355">
    <property type="term" value="P:regulation of DNA-templated transcription"/>
    <property type="evidence" value="ECO:0007669"/>
    <property type="project" value="TreeGrafter"/>
</dbReference>
<dbReference type="CDD" id="cd02440">
    <property type="entry name" value="AdoMet_MTases"/>
    <property type="match status" value="1"/>
</dbReference>
<dbReference type="Gene3D" id="3.40.50.150">
    <property type="entry name" value="Vaccinia Virus protein VP39"/>
    <property type="match status" value="1"/>
</dbReference>
<dbReference type="PROSITE" id="PS51678">
    <property type="entry name" value="SAM_MT_PRMT"/>
    <property type="match status" value="1"/>
</dbReference>
<keyword evidence="1 4" id="KW-0489">Methyltransferase</keyword>
<dbReference type="Pfam" id="PF17286">
    <property type="entry name" value="PRMT5_C"/>
    <property type="match status" value="1"/>
</dbReference>
<dbReference type="InterPro" id="IPR029063">
    <property type="entry name" value="SAM-dependent_MTases_sf"/>
</dbReference>
<comment type="similarity">
    <text evidence="4">Belongs to the class I-like SAM-binding methyltransferase superfamily.</text>
</comment>
<name>A0A9N8Z174_9GLOM</name>
<evidence type="ECO:0000313" key="12">
    <source>
        <dbReference type="Proteomes" id="UP000789831"/>
    </source>
</evidence>
<dbReference type="SUPFAM" id="SSF53335">
    <property type="entry name" value="S-adenosyl-L-methionine-dependent methyltransferases"/>
    <property type="match status" value="1"/>
</dbReference>
<evidence type="ECO:0000256" key="6">
    <source>
        <dbReference type="PIRSR" id="PIRSR015894-2"/>
    </source>
</evidence>
<gene>
    <name evidence="11" type="ORF">AGERDE_LOCUS2275</name>
</gene>